<reference evidence="1" key="1">
    <citation type="submission" date="2018-05" db="EMBL/GenBank/DDBJ databases">
        <authorList>
            <person name="Lanie J.A."/>
            <person name="Ng W.-L."/>
            <person name="Kazmierczak K.M."/>
            <person name="Andrzejewski T.M."/>
            <person name="Davidsen T.M."/>
            <person name="Wayne K.J."/>
            <person name="Tettelin H."/>
            <person name="Glass J.I."/>
            <person name="Rusch D."/>
            <person name="Podicherti R."/>
            <person name="Tsui H.-C.T."/>
            <person name="Winkler M.E."/>
        </authorList>
    </citation>
    <scope>NUCLEOTIDE SEQUENCE</scope>
</reference>
<sequence>MADTRVAKLRNQGWFSATFQAYLHKGLKKGHFVIYAFESFLFIAQHRGKLTCRNTNQIVRQEKMHI</sequence>
<proteinExistence type="predicted"/>
<dbReference type="AlphaFoldDB" id="A0A382S441"/>
<accession>A0A382S441</accession>
<name>A0A382S441_9ZZZZ</name>
<organism evidence="1">
    <name type="scientific">marine metagenome</name>
    <dbReference type="NCBI Taxonomy" id="408172"/>
    <lineage>
        <taxon>unclassified sequences</taxon>
        <taxon>metagenomes</taxon>
        <taxon>ecological metagenomes</taxon>
    </lineage>
</organism>
<protein>
    <submittedName>
        <fullName evidence="1">Uncharacterized protein</fullName>
    </submittedName>
</protein>
<evidence type="ECO:0000313" key="1">
    <source>
        <dbReference type="EMBL" id="SVD04580.1"/>
    </source>
</evidence>
<gene>
    <name evidence="1" type="ORF">METZ01_LOCUS357434</name>
</gene>
<dbReference type="EMBL" id="UINC01126233">
    <property type="protein sequence ID" value="SVD04580.1"/>
    <property type="molecule type" value="Genomic_DNA"/>
</dbReference>
<feature type="non-terminal residue" evidence="1">
    <location>
        <position position="66"/>
    </location>
</feature>